<feature type="compositionally biased region" description="Low complexity" evidence="1">
    <location>
        <begin position="14"/>
        <end position="37"/>
    </location>
</feature>
<name>A0A5J4YLI1_PORPP</name>
<gene>
    <name evidence="2" type="ORF">FVE85_3777</name>
</gene>
<dbReference type="AlphaFoldDB" id="A0A5J4YLI1"/>
<accession>A0A5J4YLI1</accession>
<organism evidence="2 3">
    <name type="scientific">Porphyridium purpureum</name>
    <name type="common">Red alga</name>
    <name type="synonym">Porphyridium cruentum</name>
    <dbReference type="NCBI Taxonomy" id="35688"/>
    <lineage>
        <taxon>Eukaryota</taxon>
        <taxon>Rhodophyta</taxon>
        <taxon>Bangiophyceae</taxon>
        <taxon>Porphyridiales</taxon>
        <taxon>Porphyridiaceae</taxon>
        <taxon>Porphyridium</taxon>
    </lineage>
</organism>
<reference evidence="3" key="1">
    <citation type="journal article" date="2019" name="Nat. Commun.">
        <title>Expansion of phycobilisome linker gene families in mesophilic red algae.</title>
        <authorList>
            <person name="Lee J."/>
            <person name="Kim D."/>
            <person name="Bhattacharya D."/>
            <person name="Yoon H.S."/>
        </authorList>
    </citation>
    <scope>NUCLEOTIDE SEQUENCE [LARGE SCALE GENOMIC DNA]</scope>
    <source>
        <strain evidence="3">CCMP 1328</strain>
    </source>
</reference>
<evidence type="ECO:0000313" key="2">
    <source>
        <dbReference type="EMBL" id="KAA8492339.1"/>
    </source>
</evidence>
<comment type="caution">
    <text evidence="2">The sequence shown here is derived from an EMBL/GenBank/DDBJ whole genome shotgun (WGS) entry which is preliminary data.</text>
</comment>
<dbReference type="Proteomes" id="UP000324585">
    <property type="component" value="Unassembled WGS sequence"/>
</dbReference>
<dbReference type="EMBL" id="VRMN01000010">
    <property type="protein sequence ID" value="KAA8492339.1"/>
    <property type="molecule type" value="Genomic_DNA"/>
</dbReference>
<protein>
    <submittedName>
        <fullName evidence="2">Uncharacterized protein</fullName>
    </submittedName>
</protein>
<evidence type="ECO:0000313" key="3">
    <source>
        <dbReference type="Proteomes" id="UP000324585"/>
    </source>
</evidence>
<feature type="region of interest" description="Disordered" evidence="1">
    <location>
        <begin position="1"/>
        <end position="57"/>
    </location>
</feature>
<sequence>MARPRAHLARPSLRSCAPRSPRGSSRGRVARTRTGGRPQAIIRQARTAKRAQGCARAGRRHDYTLGAGASTASSAAAAARAARALERRQGQVAFSVPIEQLGINKEEFIGERFIKSKKLLKYSEAEEEILHLEDMEMDSTWMRSARLTGLAVFVAGGMTVMGGTGKIWDTFAASQEEKEREEELRITGRFIDTTANRMDEDEKLKKKAEQRKRLEEQFSSIESDDAGESPKEKKSGPSEPPGASPSGGVDFSALDRLLGDDDE</sequence>
<proteinExistence type="predicted"/>
<evidence type="ECO:0000256" key="1">
    <source>
        <dbReference type="SAM" id="MobiDB-lite"/>
    </source>
</evidence>
<feature type="region of interest" description="Disordered" evidence="1">
    <location>
        <begin position="200"/>
        <end position="263"/>
    </location>
</feature>
<dbReference type="OrthoDB" id="10479405at2759"/>
<keyword evidence="3" id="KW-1185">Reference proteome</keyword>